<keyword evidence="2" id="KW-1185">Reference proteome</keyword>
<proteinExistence type="predicted"/>
<evidence type="ECO:0000313" key="2">
    <source>
        <dbReference type="Proteomes" id="UP000185911"/>
    </source>
</evidence>
<gene>
    <name evidence="1" type="ORF">BLL52_2140</name>
</gene>
<evidence type="ECO:0000313" key="1">
    <source>
        <dbReference type="EMBL" id="OLP05911.1"/>
    </source>
</evidence>
<accession>A0A1Q8YCY1</accession>
<dbReference type="Proteomes" id="UP000185911">
    <property type="component" value="Unassembled WGS sequence"/>
</dbReference>
<dbReference type="AlphaFoldDB" id="A0A1Q8YCY1"/>
<comment type="caution">
    <text evidence="1">The sequence shown here is derived from an EMBL/GenBank/DDBJ whole genome shotgun (WGS) entry which is preliminary data.</text>
</comment>
<organism evidence="1 2">
    <name type="scientific">Rhodoferax antarcticus ANT.BR</name>
    <dbReference type="NCBI Taxonomy" id="1111071"/>
    <lineage>
        <taxon>Bacteria</taxon>
        <taxon>Pseudomonadati</taxon>
        <taxon>Pseudomonadota</taxon>
        <taxon>Betaproteobacteria</taxon>
        <taxon>Burkholderiales</taxon>
        <taxon>Comamonadaceae</taxon>
        <taxon>Rhodoferax</taxon>
    </lineage>
</organism>
<dbReference type="EMBL" id="MSYM01000013">
    <property type="protein sequence ID" value="OLP05911.1"/>
    <property type="molecule type" value="Genomic_DNA"/>
</dbReference>
<dbReference type="RefSeq" id="WP_083633884.1">
    <property type="nucleotide sequence ID" value="NZ_MSYM01000013.1"/>
</dbReference>
<sequence length="69" mass="7213">MQPLSPPGFALTFKRAEAELEVQTRTAAAAMAFECLNSSLIDPLAPDTPKPPGSASVARDGHLFQANGC</sequence>
<reference evidence="1 2" key="1">
    <citation type="submission" date="2017-01" db="EMBL/GenBank/DDBJ databases">
        <title>Genome sequence of Rhodoferax antarcticus ANT.BR, a psychrophilic purple nonsulfur bacterium from an Antarctic microbial mat.</title>
        <authorList>
            <person name="Baker J."/>
            <person name="Riester C."/>
            <person name="Skinner B."/>
            <person name="Newell A."/>
            <person name="Swingley W."/>
            <person name="Madigan M."/>
            <person name="Jung D."/>
            <person name="Asao M."/>
            <person name="Chen M."/>
            <person name="Loughlin P."/>
            <person name="Pan H."/>
            <person name="Lin S."/>
            <person name="Li N."/>
            <person name="Shaw J."/>
            <person name="Prado M."/>
            <person name="Sherman C."/>
            <person name="Li X."/>
            <person name="Tang J."/>
            <person name="Blankenship R."/>
            <person name="Zhao T."/>
            <person name="Touchman J."/>
            <person name="Sattley M."/>
        </authorList>
    </citation>
    <scope>NUCLEOTIDE SEQUENCE [LARGE SCALE GENOMIC DNA]</scope>
    <source>
        <strain evidence="1 2">ANT.BR</strain>
    </source>
</reference>
<protein>
    <submittedName>
        <fullName evidence="1">Uncharacterized protein</fullName>
    </submittedName>
</protein>
<name>A0A1Q8YCY1_9BURK</name>